<comment type="caution">
    <text evidence="1">The sequence shown here is derived from an EMBL/GenBank/DDBJ whole genome shotgun (WGS) entry which is preliminary data.</text>
</comment>
<dbReference type="EMBL" id="CARXXK010001017">
    <property type="protein sequence ID" value="CAI6371961.1"/>
    <property type="molecule type" value="Genomic_DNA"/>
</dbReference>
<reference evidence="1 2" key="1">
    <citation type="submission" date="2023-01" db="EMBL/GenBank/DDBJ databases">
        <authorList>
            <person name="Whitehead M."/>
        </authorList>
    </citation>
    <scope>NUCLEOTIDE SEQUENCE [LARGE SCALE GENOMIC DNA]</scope>
</reference>
<sequence>MCSKISYKVFLLGNECSQITGGKLTSIKQALLVVFYNLQVVKMNIRESARLTVREIEIFWEKARIPVQEIQHCISKLEKL</sequence>
<protein>
    <submittedName>
        <fullName evidence="1">Uncharacterized protein</fullName>
    </submittedName>
</protein>
<accession>A0AAV0XXM7</accession>
<proteinExistence type="predicted"/>
<evidence type="ECO:0000313" key="1">
    <source>
        <dbReference type="EMBL" id="CAI6371961.1"/>
    </source>
</evidence>
<gene>
    <name evidence="1" type="ORF">MEUPH1_LOCUS25901</name>
</gene>
<dbReference type="AlphaFoldDB" id="A0AAV0XXM7"/>
<name>A0AAV0XXM7_9HEMI</name>
<keyword evidence="2" id="KW-1185">Reference proteome</keyword>
<organism evidence="1 2">
    <name type="scientific">Macrosiphum euphorbiae</name>
    <name type="common">potato aphid</name>
    <dbReference type="NCBI Taxonomy" id="13131"/>
    <lineage>
        <taxon>Eukaryota</taxon>
        <taxon>Metazoa</taxon>
        <taxon>Ecdysozoa</taxon>
        <taxon>Arthropoda</taxon>
        <taxon>Hexapoda</taxon>
        <taxon>Insecta</taxon>
        <taxon>Pterygota</taxon>
        <taxon>Neoptera</taxon>
        <taxon>Paraneoptera</taxon>
        <taxon>Hemiptera</taxon>
        <taxon>Sternorrhyncha</taxon>
        <taxon>Aphidomorpha</taxon>
        <taxon>Aphidoidea</taxon>
        <taxon>Aphididae</taxon>
        <taxon>Macrosiphini</taxon>
        <taxon>Macrosiphum</taxon>
    </lineage>
</organism>
<dbReference type="Proteomes" id="UP001160148">
    <property type="component" value="Unassembled WGS sequence"/>
</dbReference>
<evidence type="ECO:0000313" key="2">
    <source>
        <dbReference type="Proteomes" id="UP001160148"/>
    </source>
</evidence>